<dbReference type="AlphaFoldDB" id="A0A0L7KAB3"/>
<dbReference type="Proteomes" id="UP000054289">
    <property type="component" value="Unassembled WGS sequence"/>
</dbReference>
<dbReference type="OrthoDB" id="376060at2759"/>
<proteinExistence type="predicted"/>
<dbReference type="OMA" id="HTLQYIR"/>
<dbReference type="EMBL" id="CH671946">
    <property type="protein sequence ID" value="KOB59854.1"/>
    <property type="molecule type" value="Genomic_DNA"/>
</dbReference>
<reference evidence="1 2" key="1">
    <citation type="submission" date="2006-03" db="EMBL/GenBank/DDBJ databases">
        <title>Annotation of Plasmodium falciparum HB3.</title>
        <authorList>
            <consortium name="The Broad Institute Genome Sequencing Platform"/>
            <person name="Volkman S.K."/>
            <person name="Neafsey D.E."/>
            <person name="Dash A.P."/>
            <person name="Chitnis C.E."/>
            <person name="Hartl D.L."/>
            <person name="Young S.K."/>
            <person name="Zeng Q."/>
            <person name="Koehrsen M."/>
            <person name="Alvarado L."/>
            <person name="Berlin A."/>
            <person name="Borenstein D."/>
            <person name="Chapman S.B."/>
            <person name="Chen Z."/>
            <person name="Engels R."/>
            <person name="Freedman E."/>
            <person name="Gellesch M."/>
            <person name="Goldberg J."/>
            <person name="Griggs A."/>
            <person name="Gujja S."/>
            <person name="Heilman E.R."/>
            <person name="Heiman D.I."/>
            <person name="Howarth C."/>
            <person name="Jen D."/>
            <person name="Larson L."/>
            <person name="Mehta T."/>
            <person name="Neiman D."/>
            <person name="Park D."/>
            <person name="Pearson M."/>
            <person name="Roberts A."/>
            <person name="Saif S."/>
            <person name="Shea T."/>
            <person name="Shenoy N."/>
            <person name="Sisk P."/>
            <person name="Stolte C."/>
            <person name="Sykes S."/>
            <person name="Walk T."/>
            <person name="White J."/>
            <person name="Yandava C."/>
            <person name="Haas B."/>
            <person name="Henn M.R."/>
            <person name="Nusbaum C."/>
            <person name="Birren B."/>
        </authorList>
    </citation>
    <scope>NUCLEOTIDE SEQUENCE [LARGE SCALE GENOMIC DNA]</scope>
    <source>
        <strain evidence="1">HB3</strain>
    </source>
</reference>
<name>A0A0L7KAB3_PLAFX</name>
<dbReference type="KEGG" id="pfh:PFHG_01656"/>
<evidence type="ECO:0000313" key="1">
    <source>
        <dbReference type="EMBL" id="KOB59854.1"/>
    </source>
</evidence>
<protein>
    <submittedName>
        <fullName evidence="1">Uncharacterized protein</fullName>
    </submittedName>
</protein>
<accession>A0A0L7KAB3</accession>
<gene>
    <name evidence="1" type="ORF">PFHG_01656</name>
</gene>
<reference evidence="2" key="2">
    <citation type="submission" date="2006-03" db="EMBL/GenBank/DDBJ databases">
        <title>The genome sequence of the Plasmodium falciparum HB3.</title>
        <authorList>
            <consortium name="The Broad Institute Genome Sequencing Platform"/>
            <person name="Birren B."/>
            <person name="Lander E."/>
            <person name="Galagan J."/>
            <person name="Nusbaum C."/>
            <person name="Devon K."/>
            <person name="Henn M."/>
            <person name="Jaffe D."/>
            <person name="Butler J."/>
            <person name="Alvarez P."/>
            <person name="Gnerre S."/>
            <person name="Grabherr M."/>
            <person name="Kleber M."/>
            <person name="Mauceli E."/>
            <person name="Brockman W."/>
            <person name="MacCallum I.A."/>
            <person name="Rounsley S."/>
            <person name="Young S."/>
            <person name="LaButti K."/>
            <person name="Pushparaj V."/>
            <person name="DeCaprio D."/>
            <person name="Crawford M."/>
            <person name="Koehrsen M."/>
            <person name="Engels R."/>
            <person name="Montgomery P."/>
            <person name="Pearson M."/>
            <person name="Howarth C."/>
            <person name="Larson L."/>
            <person name="Luoma S."/>
            <person name="White J."/>
            <person name="Kodira C."/>
            <person name="Zeng Q."/>
            <person name="Oleary S."/>
            <person name="Yandava C."/>
            <person name="Alvarado L."/>
            <person name="Wirth D."/>
            <person name="Volkman S."/>
            <person name="Hartl D."/>
        </authorList>
    </citation>
    <scope>NUCLEOTIDE SEQUENCE [LARGE SCALE GENOMIC DNA]</scope>
</reference>
<organism evidence="1 2">
    <name type="scientific">Plasmodium falciparum (isolate HB3)</name>
    <dbReference type="NCBI Taxonomy" id="137071"/>
    <lineage>
        <taxon>Eukaryota</taxon>
        <taxon>Sar</taxon>
        <taxon>Alveolata</taxon>
        <taxon>Apicomplexa</taxon>
        <taxon>Aconoidasida</taxon>
        <taxon>Haemosporida</taxon>
        <taxon>Plasmodiidae</taxon>
        <taxon>Plasmodium</taxon>
        <taxon>Plasmodium (Laverania)</taxon>
    </lineage>
</organism>
<dbReference type="SMR" id="A0A0L7KAB3"/>
<evidence type="ECO:0000313" key="2">
    <source>
        <dbReference type="Proteomes" id="UP000054289"/>
    </source>
</evidence>
<sequence>MDTTTLKEADMNQMIIQLMEREKKKKKKKNIYEQKKMEPQNYSHMKKFKISPKEEKSLNKEEIKSHLINFFQEQEKIYKDEELNTKNYIIDETKKKEKEVYLNGYYIYCQDFKNEYNNYFNSFIKESEDIKKDLKDLQIQYMDDKILLGNKRKMELDNMLHFYKEKLLDIKNHWDTKNFCDDNLKNIVYDILNVIN</sequence>